<dbReference type="EMBL" id="CP003053">
    <property type="protein sequence ID" value="AFM17729.1"/>
    <property type="molecule type" value="Genomic_DNA"/>
</dbReference>
<dbReference type="HOGENOM" id="CLU_554141_0_0_11"/>
<dbReference type="eggNOG" id="ENOG502ZYZ7">
    <property type="taxonomic scope" value="Bacteria"/>
</dbReference>
<accession>I4BKC2</accession>
<protein>
    <submittedName>
        <fullName evidence="1">Uncharacterized protein</fullName>
    </submittedName>
</protein>
<dbReference type="PATRIC" id="fig|710421.3.peg.2966"/>
<proteinExistence type="predicted"/>
<keyword evidence="2" id="KW-1185">Reference proteome</keyword>
<evidence type="ECO:0000313" key="2">
    <source>
        <dbReference type="Proteomes" id="UP000006057"/>
    </source>
</evidence>
<dbReference type="AlphaFoldDB" id="I4BKC2"/>
<dbReference type="KEGG" id="mcb:Mycch_2975"/>
<evidence type="ECO:0000313" key="1">
    <source>
        <dbReference type="EMBL" id="AFM17729.1"/>
    </source>
</evidence>
<reference evidence="1 2" key="1">
    <citation type="submission" date="2012-06" db="EMBL/GenBank/DDBJ databases">
        <title>Complete sequence of chromosome of Mycobacterium chubuense NBB4.</title>
        <authorList>
            <consortium name="US DOE Joint Genome Institute"/>
            <person name="Lucas S."/>
            <person name="Han J."/>
            <person name="Lapidus A."/>
            <person name="Cheng J.-F."/>
            <person name="Goodwin L."/>
            <person name="Pitluck S."/>
            <person name="Peters L."/>
            <person name="Mikhailova N."/>
            <person name="Teshima H."/>
            <person name="Detter J.C."/>
            <person name="Han C."/>
            <person name="Tapia R."/>
            <person name="Land M."/>
            <person name="Hauser L."/>
            <person name="Kyrpides N."/>
            <person name="Ivanova N."/>
            <person name="Pagani I."/>
            <person name="Mattes T."/>
            <person name="Holmes A."/>
            <person name="Rutledge P."/>
            <person name="Paulsen I."/>
            <person name="Coleman N."/>
            <person name="Woyke T."/>
        </authorList>
    </citation>
    <scope>NUCLEOTIDE SEQUENCE [LARGE SCALE GENOMIC DNA]</scope>
    <source>
        <strain evidence="1 2">NBB4</strain>
    </source>
</reference>
<organism evidence="1 2">
    <name type="scientific">Mycolicibacterium chubuense (strain NBB4)</name>
    <name type="common">Mycobacterium chubuense</name>
    <dbReference type="NCBI Taxonomy" id="710421"/>
    <lineage>
        <taxon>Bacteria</taxon>
        <taxon>Bacillati</taxon>
        <taxon>Actinomycetota</taxon>
        <taxon>Actinomycetes</taxon>
        <taxon>Mycobacteriales</taxon>
        <taxon>Mycobacteriaceae</taxon>
        <taxon>Mycolicibacterium</taxon>
    </lineage>
</organism>
<sequence>MAAAQPVPPGVLSLAFTTVAELALAVSVSVLNVSLPSPTAPSPALRLNGYSLVPTSTEEVTSFYGQWTYLPGAPSLIQGRQHFDVVDPRTGTATGDFDALVSRGDGYNYTALLVTSADGTNVGTGAGQVPPVGSLIATFKLGLIGWSYSDMPTPSGDVISFKVLTPLGAIRIPMTFSAARGIADHTVDNRPVRLTSGYSIAPADPSGETITATSGILPFFTAIQGSQVFTISDPSGDPVGNFEGVFTTTTDILGTYTQAILVTSNDGTNVGTDVGQVPPVGSVYNVVYSGADTNYVLYSSLPSPSGDVVSVQQVSPGKVQSSPRTFLDASAAPSTQPLAVPGGYRFVLASPLQPTGINGLPPREVQYQGYQQFDIYDAAGSRVGSFDADVMTQRDLLGIRSEALLVTGVTDGTAGTGVGEVPPVGSVFNVVSFGRSGFGTFQSVMPGRFRDVKSFRLVTPLGKVPLFRARTAIADRADVSFFDPFTSVSAAV</sequence>
<gene>
    <name evidence="1" type="ordered locus">Mycch_2975</name>
</gene>
<name>I4BKC2_MYCCN</name>
<dbReference type="Proteomes" id="UP000006057">
    <property type="component" value="Chromosome"/>
</dbReference>